<dbReference type="PROSITE" id="PS50894">
    <property type="entry name" value="HPT"/>
    <property type="match status" value="1"/>
</dbReference>
<accession>A0ABP3WZF4</accession>
<keyword evidence="1" id="KW-0902">Two-component regulatory system</keyword>
<dbReference type="SUPFAM" id="SSF47226">
    <property type="entry name" value="Histidine-containing phosphotransfer domain, HPT domain"/>
    <property type="match status" value="1"/>
</dbReference>
<sequence length="186" mass="20672">MVNQAEIIDLKFALSQLSGNHALLIKLLGKFSTEYIDLPERLTNMQANGDARSYQSIVHTIKGVSGNLGLNALHDKAKKLESSLLSEQDTTADFIEFKAVLEQTLQQIQDLSAETTKVATEAPPQSPAQVAQKQLYDTLQRNEFLPPEKLDALLGECQFPILKQRQLENAISDLDYPEALHILDSI</sequence>
<evidence type="ECO:0000313" key="5">
    <source>
        <dbReference type="Proteomes" id="UP001500359"/>
    </source>
</evidence>
<reference evidence="5" key="1">
    <citation type="journal article" date="2019" name="Int. J. Syst. Evol. Microbiol.">
        <title>The Global Catalogue of Microorganisms (GCM) 10K type strain sequencing project: providing services to taxonomists for standard genome sequencing and annotation.</title>
        <authorList>
            <consortium name="The Broad Institute Genomics Platform"/>
            <consortium name="The Broad Institute Genome Sequencing Center for Infectious Disease"/>
            <person name="Wu L."/>
            <person name="Ma J."/>
        </authorList>
    </citation>
    <scope>NUCLEOTIDE SEQUENCE [LARGE SCALE GENOMIC DNA]</scope>
    <source>
        <strain evidence="5">JCM 15896</strain>
    </source>
</reference>
<evidence type="ECO:0000313" key="4">
    <source>
        <dbReference type="EMBL" id="GAA0857641.1"/>
    </source>
</evidence>
<keyword evidence="5" id="KW-1185">Reference proteome</keyword>
<dbReference type="Pfam" id="PF01627">
    <property type="entry name" value="Hpt"/>
    <property type="match status" value="1"/>
</dbReference>
<feature type="modified residue" description="Phosphohistidine" evidence="2">
    <location>
        <position position="59"/>
    </location>
</feature>
<gene>
    <name evidence="4" type="ORF">GCM10009114_24170</name>
</gene>
<dbReference type="InterPro" id="IPR036641">
    <property type="entry name" value="HPT_dom_sf"/>
</dbReference>
<proteinExistence type="predicted"/>
<protein>
    <recommendedName>
        <fullName evidence="3">HPt domain-containing protein</fullName>
    </recommendedName>
</protein>
<dbReference type="RefSeq" id="WP_343860319.1">
    <property type="nucleotide sequence ID" value="NZ_BAAAFD010000007.1"/>
</dbReference>
<dbReference type="Gene3D" id="1.20.120.160">
    <property type="entry name" value="HPT domain"/>
    <property type="match status" value="1"/>
</dbReference>
<evidence type="ECO:0000259" key="3">
    <source>
        <dbReference type="PROSITE" id="PS50894"/>
    </source>
</evidence>
<dbReference type="EMBL" id="BAAAFD010000007">
    <property type="protein sequence ID" value="GAA0857641.1"/>
    <property type="molecule type" value="Genomic_DNA"/>
</dbReference>
<dbReference type="Proteomes" id="UP001500359">
    <property type="component" value="Unassembled WGS sequence"/>
</dbReference>
<evidence type="ECO:0000256" key="2">
    <source>
        <dbReference type="PROSITE-ProRule" id="PRU00110"/>
    </source>
</evidence>
<name>A0ABP3WZF4_9ALTE</name>
<dbReference type="InterPro" id="IPR008207">
    <property type="entry name" value="Sig_transdc_His_kin_Hpt_dom"/>
</dbReference>
<keyword evidence="2" id="KW-0597">Phosphoprotein</keyword>
<evidence type="ECO:0000256" key="1">
    <source>
        <dbReference type="ARBA" id="ARBA00023012"/>
    </source>
</evidence>
<feature type="domain" description="HPt" evidence="3">
    <location>
        <begin position="20"/>
        <end position="118"/>
    </location>
</feature>
<organism evidence="4 5">
    <name type="scientific">Aliiglaciecola litoralis</name>
    <dbReference type="NCBI Taxonomy" id="582857"/>
    <lineage>
        <taxon>Bacteria</taxon>
        <taxon>Pseudomonadati</taxon>
        <taxon>Pseudomonadota</taxon>
        <taxon>Gammaproteobacteria</taxon>
        <taxon>Alteromonadales</taxon>
        <taxon>Alteromonadaceae</taxon>
        <taxon>Aliiglaciecola</taxon>
    </lineage>
</organism>
<comment type="caution">
    <text evidence="4">The sequence shown here is derived from an EMBL/GenBank/DDBJ whole genome shotgun (WGS) entry which is preliminary data.</text>
</comment>